<evidence type="ECO:0000256" key="2">
    <source>
        <dbReference type="ARBA" id="ARBA00023136"/>
    </source>
</evidence>
<gene>
    <name evidence="4" type="ORF">FRZ32_06255</name>
</gene>
<dbReference type="Gene3D" id="3.30.1450.10">
    <property type="match status" value="1"/>
</dbReference>
<feature type="domain" description="Outer membrane protein assembly factor BamE" evidence="3">
    <location>
        <begin position="33"/>
        <end position="107"/>
    </location>
</feature>
<keyword evidence="2" id="KW-0472">Membrane</keyword>
<sequence>MSLPHGARAFLAIAMIGGAFLASGCAEIRAHNGYFLDPALSQAIQPGVDNRQSVTGTLGRPTFVGQFDQRDWYYVSRDTRQLAFRTPRPTDTTVLHVRFDEAGNVQSVDRSGMELVQNITPDRDKTPTPGTHRNLLQELFGNIGAVGQGGQGGQTADNPQ</sequence>
<comment type="caution">
    <text evidence="4">The sequence shown here is derived from an EMBL/GenBank/DDBJ whole genome shotgun (WGS) entry which is preliminary data.</text>
</comment>
<evidence type="ECO:0000259" key="3">
    <source>
        <dbReference type="Pfam" id="PF04355"/>
    </source>
</evidence>
<dbReference type="RefSeq" id="WP_147042710.1">
    <property type="nucleotide sequence ID" value="NZ_BAABIR010000006.1"/>
</dbReference>
<dbReference type="OrthoDB" id="7160681at2"/>
<name>A0A5C6TSY4_9SPHN</name>
<evidence type="ECO:0000313" key="5">
    <source>
        <dbReference type="Proteomes" id="UP000321249"/>
    </source>
</evidence>
<organism evidence="4 5">
    <name type="scientific">Allosphingosinicella ginsenosidimutans</name>
    <dbReference type="NCBI Taxonomy" id="1176539"/>
    <lineage>
        <taxon>Bacteria</taxon>
        <taxon>Pseudomonadati</taxon>
        <taxon>Pseudomonadota</taxon>
        <taxon>Alphaproteobacteria</taxon>
        <taxon>Sphingomonadales</taxon>
        <taxon>Sphingomonadaceae</taxon>
        <taxon>Allosphingosinicella</taxon>
    </lineage>
</organism>
<keyword evidence="1" id="KW-0732">Signal</keyword>
<dbReference type="AlphaFoldDB" id="A0A5C6TSY4"/>
<evidence type="ECO:0000313" key="4">
    <source>
        <dbReference type="EMBL" id="TXC63299.1"/>
    </source>
</evidence>
<dbReference type="Pfam" id="PF04355">
    <property type="entry name" value="BamE"/>
    <property type="match status" value="1"/>
</dbReference>
<keyword evidence="5" id="KW-1185">Reference proteome</keyword>
<protein>
    <submittedName>
        <fullName evidence="4">Outer membrane protein assembly factor BamE</fullName>
    </submittedName>
</protein>
<accession>A0A5C6TSY4</accession>
<evidence type="ECO:0000256" key="1">
    <source>
        <dbReference type="ARBA" id="ARBA00022729"/>
    </source>
</evidence>
<dbReference type="InterPro" id="IPR007450">
    <property type="entry name" value="BamE_dom"/>
</dbReference>
<dbReference type="GO" id="GO:0019867">
    <property type="term" value="C:outer membrane"/>
    <property type="evidence" value="ECO:0007669"/>
    <property type="project" value="InterPro"/>
</dbReference>
<dbReference type="Proteomes" id="UP000321249">
    <property type="component" value="Unassembled WGS sequence"/>
</dbReference>
<reference evidence="4 5" key="1">
    <citation type="journal article" date="2015" name="J. Microbiol.">
        <title>Sphingosinicella ginsenosidimutans sp. nov., with ginsenoside converting activity.</title>
        <authorList>
            <person name="Kim J.K."/>
            <person name="Kang M.S."/>
            <person name="Park S.C."/>
            <person name="Kim K.M."/>
            <person name="Choi K."/>
            <person name="Yoon M.H."/>
            <person name="Im W.T."/>
        </authorList>
    </citation>
    <scope>NUCLEOTIDE SEQUENCE [LARGE SCALE GENOMIC DNA]</scope>
    <source>
        <strain evidence="4 5">BS-11</strain>
    </source>
</reference>
<dbReference type="InterPro" id="IPR037873">
    <property type="entry name" value="BamE-like"/>
</dbReference>
<proteinExistence type="predicted"/>
<dbReference type="EMBL" id="VOQQ01000001">
    <property type="protein sequence ID" value="TXC63299.1"/>
    <property type="molecule type" value="Genomic_DNA"/>
</dbReference>